<gene>
    <name evidence="3" type="ORF">GT728_03285</name>
</gene>
<dbReference type="PANTHER" id="PTHR12521">
    <property type="entry name" value="PROTEIN C6ORF130"/>
    <property type="match status" value="1"/>
</dbReference>
<dbReference type="Gene3D" id="3.40.220.10">
    <property type="entry name" value="Leucine Aminopeptidase, subunit E, domain 1"/>
    <property type="match status" value="1"/>
</dbReference>
<comment type="caution">
    <text evidence="3">The sequence shown here is derived from an EMBL/GenBank/DDBJ whole genome shotgun (WGS) entry which is preliminary data.</text>
</comment>
<feature type="domain" description="Macro" evidence="2">
    <location>
        <begin position="1"/>
        <end position="166"/>
    </location>
</feature>
<dbReference type="InterPro" id="IPR050892">
    <property type="entry name" value="ADP-ribose_metab_enzymes"/>
</dbReference>
<organism evidence="3 4">
    <name type="scientific">Blautia wexlerae</name>
    <dbReference type="NCBI Taxonomy" id="418240"/>
    <lineage>
        <taxon>Bacteria</taxon>
        <taxon>Bacillati</taxon>
        <taxon>Bacillota</taxon>
        <taxon>Clostridia</taxon>
        <taxon>Lachnospirales</taxon>
        <taxon>Lachnospiraceae</taxon>
        <taxon>Blautia</taxon>
    </lineage>
</organism>
<proteinExistence type="predicted"/>
<evidence type="ECO:0000259" key="2">
    <source>
        <dbReference type="PROSITE" id="PS51154"/>
    </source>
</evidence>
<dbReference type="Proteomes" id="UP000477285">
    <property type="component" value="Unassembled WGS sequence"/>
</dbReference>
<dbReference type="PROSITE" id="PS51154">
    <property type="entry name" value="MACRO"/>
    <property type="match status" value="1"/>
</dbReference>
<accession>A0A6L8SZE6</accession>
<dbReference type="InterPro" id="IPR002589">
    <property type="entry name" value="Macro_dom"/>
</dbReference>
<sequence>MIKIIEGNIVNAKTDFIIHQVNCQGVMGSGVAKALRDYDEGIYKHYRKFCEFCKFEPEELLGTCDAYLLKDRGQIVLSLFAQNNYGYDGKQYTDLEAFRDGLRYISQHFGVWREKNGLEGKDLCRTSVALPYKIGCVRGGADWEVVYKIIEEELKDYDVELWRLDE</sequence>
<dbReference type="PANTHER" id="PTHR12521:SF0">
    <property type="entry name" value="ADP-RIBOSE GLYCOHYDROLASE OARD1"/>
    <property type="match status" value="1"/>
</dbReference>
<dbReference type="RefSeq" id="WP_022380340.1">
    <property type="nucleotide sequence ID" value="NZ_JAJCMK010000015.1"/>
</dbReference>
<dbReference type="SUPFAM" id="SSF52949">
    <property type="entry name" value="Macro domain-like"/>
    <property type="match status" value="1"/>
</dbReference>
<protein>
    <submittedName>
        <fullName evidence="3">Appr-1-p processing protein</fullName>
    </submittedName>
</protein>
<dbReference type="GO" id="GO:0140291">
    <property type="term" value="P:peptidyl-glutamate ADP-deribosylation"/>
    <property type="evidence" value="ECO:0007669"/>
    <property type="project" value="TreeGrafter"/>
</dbReference>
<evidence type="ECO:0000256" key="1">
    <source>
        <dbReference type="ARBA" id="ARBA00035885"/>
    </source>
</evidence>
<evidence type="ECO:0000313" key="3">
    <source>
        <dbReference type="EMBL" id="MZL32243.1"/>
    </source>
</evidence>
<reference evidence="3 4" key="1">
    <citation type="journal article" date="2019" name="Nat. Med.">
        <title>A library of human gut bacterial isolates paired with longitudinal multiomics data enables mechanistic microbiome research.</title>
        <authorList>
            <person name="Poyet M."/>
            <person name="Groussin M."/>
            <person name="Gibbons S.M."/>
            <person name="Avila-Pacheco J."/>
            <person name="Jiang X."/>
            <person name="Kearney S.M."/>
            <person name="Perrotta A.R."/>
            <person name="Berdy B."/>
            <person name="Zhao S."/>
            <person name="Lieberman T.D."/>
            <person name="Swanson P.K."/>
            <person name="Smith M."/>
            <person name="Roesemann S."/>
            <person name="Alexander J.E."/>
            <person name="Rich S.A."/>
            <person name="Livny J."/>
            <person name="Vlamakis H."/>
            <person name="Clish C."/>
            <person name="Bullock K."/>
            <person name="Deik A."/>
            <person name="Scott J."/>
            <person name="Pierce K.A."/>
            <person name="Xavier R.J."/>
            <person name="Alm E.J."/>
        </authorList>
    </citation>
    <scope>NUCLEOTIDE SEQUENCE [LARGE SCALE GENOMIC DNA]</scope>
    <source>
        <strain evidence="3 4">BIOML-A1</strain>
    </source>
</reference>
<dbReference type="EMBL" id="WWVQ01000005">
    <property type="protein sequence ID" value="MZL32243.1"/>
    <property type="molecule type" value="Genomic_DNA"/>
</dbReference>
<dbReference type="AlphaFoldDB" id="A0A6L8SZE6"/>
<evidence type="ECO:0000313" key="4">
    <source>
        <dbReference type="Proteomes" id="UP000477285"/>
    </source>
</evidence>
<name>A0A6L8SZE6_9FIRM</name>
<dbReference type="InterPro" id="IPR043472">
    <property type="entry name" value="Macro_dom-like"/>
</dbReference>
<comment type="catalytic activity">
    <reaction evidence="1">
        <text>an N-(ADP-alpha-D-ribosyl)-thymidine in DNA + H2O = a thymidine in DNA + ADP-D-ribose</text>
        <dbReference type="Rhea" id="RHEA:71655"/>
        <dbReference type="Rhea" id="RHEA-COMP:13556"/>
        <dbReference type="Rhea" id="RHEA-COMP:18051"/>
        <dbReference type="ChEBI" id="CHEBI:15377"/>
        <dbReference type="ChEBI" id="CHEBI:57967"/>
        <dbReference type="ChEBI" id="CHEBI:137386"/>
        <dbReference type="ChEBI" id="CHEBI:191199"/>
    </reaction>
    <physiologicalReaction direction="left-to-right" evidence="1">
        <dbReference type="Rhea" id="RHEA:71656"/>
    </physiologicalReaction>
</comment>